<evidence type="ECO:0000256" key="3">
    <source>
        <dbReference type="SAM" id="MobiDB-lite"/>
    </source>
</evidence>
<dbReference type="AlphaFoldDB" id="A0A6A6GVY5"/>
<dbReference type="PANTHER" id="PTHR33365">
    <property type="entry name" value="YALI0B05434P"/>
    <property type="match status" value="1"/>
</dbReference>
<feature type="transmembrane region" description="Helical" evidence="4">
    <location>
        <begin position="42"/>
        <end position="61"/>
    </location>
</feature>
<dbReference type="OrthoDB" id="3687641at2759"/>
<evidence type="ECO:0008006" key="7">
    <source>
        <dbReference type="Google" id="ProtNLM"/>
    </source>
</evidence>
<evidence type="ECO:0000256" key="2">
    <source>
        <dbReference type="ARBA" id="ARBA00035112"/>
    </source>
</evidence>
<evidence type="ECO:0000256" key="1">
    <source>
        <dbReference type="ARBA" id="ARBA00004685"/>
    </source>
</evidence>
<reference evidence="5" key="1">
    <citation type="journal article" date="2020" name="Stud. Mycol.">
        <title>101 Dothideomycetes genomes: a test case for predicting lifestyles and emergence of pathogens.</title>
        <authorList>
            <person name="Haridas S."/>
            <person name="Albert R."/>
            <person name="Binder M."/>
            <person name="Bloem J."/>
            <person name="Labutti K."/>
            <person name="Salamov A."/>
            <person name="Andreopoulos B."/>
            <person name="Baker S."/>
            <person name="Barry K."/>
            <person name="Bills G."/>
            <person name="Bluhm B."/>
            <person name="Cannon C."/>
            <person name="Castanera R."/>
            <person name="Culley D."/>
            <person name="Daum C."/>
            <person name="Ezra D."/>
            <person name="Gonzalez J."/>
            <person name="Henrissat B."/>
            <person name="Kuo A."/>
            <person name="Liang C."/>
            <person name="Lipzen A."/>
            <person name="Lutzoni F."/>
            <person name="Magnuson J."/>
            <person name="Mondo S."/>
            <person name="Nolan M."/>
            <person name="Ohm R."/>
            <person name="Pangilinan J."/>
            <person name="Park H.-J."/>
            <person name="Ramirez L."/>
            <person name="Alfaro M."/>
            <person name="Sun H."/>
            <person name="Tritt A."/>
            <person name="Yoshinaga Y."/>
            <person name="Zwiers L.-H."/>
            <person name="Turgeon B."/>
            <person name="Goodwin S."/>
            <person name="Spatafora J."/>
            <person name="Crous P."/>
            <person name="Grigoriev I."/>
        </authorList>
    </citation>
    <scope>NUCLEOTIDE SEQUENCE</scope>
    <source>
        <strain evidence="5">Tuck. ex Michener</strain>
    </source>
</reference>
<dbReference type="Proteomes" id="UP000800092">
    <property type="component" value="Unassembled WGS sequence"/>
</dbReference>
<organism evidence="5 6">
    <name type="scientific">Viridothelium virens</name>
    <name type="common">Speckled blister lichen</name>
    <name type="synonym">Trypethelium virens</name>
    <dbReference type="NCBI Taxonomy" id="1048519"/>
    <lineage>
        <taxon>Eukaryota</taxon>
        <taxon>Fungi</taxon>
        <taxon>Dikarya</taxon>
        <taxon>Ascomycota</taxon>
        <taxon>Pezizomycotina</taxon>
        <taxon>Dothideomycetes</taxon>
        <taxon>Dothideomycetes incertae sedis</taxon>
        <taxon>Trypetheliales</taxon>
        <taxon>Trypetheliaceae</taxon>
        <taxon>Viridothelium</taxon>
    </lineage>
</organism>
<dbReference type="InterPro" id="IPR021765">
    <property type="entry name" value="UstYa-like"/>
</dbReference>
<evidence type="ECO:0000313" key="6">
    <source>
        <dbReference type="Proteomes" id="UP000800092"/>
    </source>
</evidence>
<comment type="pathway">
    <text evidence="1">Mycotoxin biosynthesis.</text>
</comment>
<dbReference type="EMBL" id="ML991851">
    <property type="protein sequence ID" value="KAF2229936.1"/>
    <property type="molecule type" value="Genomic_DNA"/>
</dbReference>
<dbReference type="PANTHER" id="PTHR33365:SF4">
    <property type="entry name" value="CYCLOCHLOROTINE BIOSYNTHESIS PROTEIN O"/>
    <property type="match status" value="1"/>
</dbReference>
<keyword evidence="6" id="KW-1185">Reference proteome</keyword>
<dbReference type="Pfam" id="PF11807">
    <property type="entry name" value="UstYa"/>
    <property type="match status" value="1"/>
</dbReference>
<gene>
    <name evidence="5" type="ORF">EV356DRAFT_367735</name>
</gene>
<keyword evidence="4" id="KW-1133">Transmembrane helix</keyword>
<comment type="similarity">
    <text evidence="2">Belongs to the ustYa family.</text>
</comment>
<proteinExistence type="inferred from homology"/>
<evidence type="ECO:0000313" key="5">
    <source>
        <dbReference type="EMBL" id="KAF2229936.1"/>
    </source>
</evidence>
<sequence>MPSNDDGEEKPFLTNEEGDFNYNETPENKRCSLRFRIVKTHGVLFCLHIAFLSLNVIFLVWNVTPARHGKDSDVNADALKMAYSPAQTAVQYTVKDLNWGRVASPYTGEPRPEVDQAWSRLLKSTMVKISKEELNRMNRTSIALRDGSGYIGYLESNHMLHCVKRLYQAQHPEYYTKFKGTHEFTPDHWDHCFEVLRQGIMCNADLTVNTYYWKGPDAIQGNRTGSRRCTDWHRLQEWAEKRPVKFEGADNFYDTLVRDNTAGSTDQVGLEQLS</sequence>
<accession>A0A6A6GVY5</accession>
<feature type="region of interest" description="Disordered" evidence="3">
    <location>
        <begin position="1"/>
        <end position="23"/>
    </location>
</feature>
<keyword evidence="4" id="KW-0812">Transmembrane</keyword>
<keyword evidence="4" id="KW-0472">Membrane</keyword>
<dbReference type="GO" id="GO:0043386">
    <property type="term" value="P:mycotoxin biosynthetic process"/>
    <property type="evidence" value="ECO:0007669"/>
    <property type="project" value="InterPro"/>
</dbReference>
<name>A0A6A6GVY5_VIRVR</name>
<protein>
    <recommendedName>
        <fullName evidence="7">Tat pathway signal sequence</fullName>
    </recommendedName>
</protein>
<evidence type="ECO:0000256" key="4">
    <source>
        <dbReference type="SAM" id="Phobius"/>
    </source>
</evidence>